<dbReference type="Proteomes" id="UP001479436">
    <property type="component" value="Unassembled WGS sequence"/>
</dbReference>
<feature type="chain" id="PRO_5046932445" evidence="2">
    <location>
        <begin position="22"/>
        <end position="221"/>
    </location>
</feature>
<proteinExistence type="predicted"/>
<comment type="caution">
    <text evidence="3">The sequence shown here is derived from an EMBL/GenBank/DDBJ whole genome shotgun (WGS) entry which is preliminary data.</text>
</comment>
<keyword evidence="2" id="KW-0732">Signal</keyword>
<protein>
    <submittedName>
        <fullName evidence="3">Uncharacterized protein</fullName>
    </submittedName>
</protein>
<evidence type="ECO:0000256" key="1">
    <source>
        <dbReference type="SAM" id="MobiDB-lite"/>
    </source>
</evidence>
<accession>A0ABR2WE20</accession>
<feature type="compositionally biased region" description="Polar residues" evidence="1">
    <location>
        <begin position="172"/>
        <end position="185"/>
    </location>
</feature>
<evidence type="ECO:0000256" key="2">
    <source>
        <dbReference type="SAM" id="SignalP"/>
    </source>
</evidence>
<feature type="region of interest" description="Disordered" evidence="1">
    <location>
        <begin position="62"/>
        <end position="203"/>
    </location>
</feature>
<organism evidence="3 4">
    <name type="scientific">Basidiobolus ranarum</name>
    <dbReference type="NCBI Taxonomy" id="34480"/>
    <lineage>
        <taxon>Eukaryota</taxon>
        <taxon>Fungi</taxon>
        <taxon>Fungi incertae sedis</taxon>
        <taxon>Zoopagomycota</taxon>
        <taxon>Entomophthoromycotina</taxon>
        <taxon>Basidiobolomycetes</taxon>
        <taxon>Basidiobolales</taxon>
        <taxon>Basidiobolaceae</taxon>
        <taxon>Basidiobolus</taxon>
    </lineage>
</organism>
<gene>
    <name evidence="3" type="ORF">K7432_016988</name>
</gene>
<name>A0ABR2WE20_9FUNG</name>
<keyword evidence="4" id="KW-1185">Reference proteome</keyword>
<evidence type="ECO:0000313" key="3">
    <source>
        <dbReference type="EMBL" id="KAK9759721.1"/>
    </source>
</evidence>
<feature type="compositionally biased region" description="Basic and acidic residues" evidence="1">
    <location>
        <begin position="118"/>
        <end position="128"/>
    </location>
</feature>
<reference evidence="3 4" key="1">
    <citation type="submission" date="2023-04" db="EMBL/GenBank/DDBJ databases">
        <title>Genome of Basidiobolus ranarum AG-B5.</title>
        <authorList>
            <person name="Stajich J.E."/>
            <person name="Carter-House D."/>
            <person name="Gryganskyi A."/>
        </authorList>
    </citation>
    <scope>NUCLEOTIDE SEQUENCE [LARGE SCALE GENOMIC DNA]</scope>
    <source>
        <strain evidence="3 4">AG-B5</strain>
    </source>
</reference>
<dbReference type="EMBL" id="JASJQH010003229">
    <property type="protein sequence ID" value="KAK9759721.1"/>
    <property type="molecule type" value="Genomic_DNA"/>
</dbReference>
<feature type="compositionally biased region" description="Basic and acidic residues" evidence="1">
    <location>
        <begin position="194"/>
        <end position="203"/>
    </location>
</feature>
<feature type="signal peptide" evidence="2">
    <location>
        <begin position="1"/>
        <end position="21"/>
    </location>
</feature>
<evidence type="ECO:0000313" key="4">
    <source>
        <dbReference type="Proteomes" id="UP001479436"/>
    </source>
</evidence>
<feature type="compositionally biased region" description="Basic and acidic residues" evidence="1">
    <location>
        <begin position="62"/>
        <end position="110"/>
    </location>
</feature>
<sequence>MHLSSIKLLFVLSSAWVIAGASVAERDYSPSHHSNMYEANKDWDNQEYPGWRNDQDEYASRWENKDHKRHGDYNHDDDQDLDIEHGGYERGSNRYENRHDKYTNDSHHDEEDWDYDNEGSRKGRDSHYDNNVPSGEDISGENGSLNSGSPAGGDDDAPSGQGNVDPAAGNGTAETTGSKETTKPGSSPAGDATNIHEDDNCRRNLVDGRIDVLGIKANWPH</sequence>